<sequence length="485" mass="52751">NNLEFQFINLGLGANNERVEGTHIESTAGRRIDARDDPGRVLNGIDPGVAKEHAGEKETKEHFTATDWLYEEAELKGAITNIEFYGFVAAGLRTLHSLAVGGNAEARDYLDPLRSTLPISTNYKAAHAFAGHFQALGDHVSAMHWYRRAATEANYHESQVSYAAYLVTGKALAKPDPGLGIVQLMKAWETGRNKDAALALGEAYAKGVGVPHRDVQKSVAWYKKAWDAGRFADAAYVVGFSYGTGVLPFSAAVDPADAAAFAAARKQNPLEKNNGAWNSSGLSNININETLALRMGTNPPLLDENPAPSLSSSDVDTETKTVTQQTPTDSQAAPSTPNTANVLLQQNTPPTTPPQQPSNDSLIPKFVNPIPCDYGLAVQWYQKAANLNHPRACNNLAELYMTGRGVEIHDSTGFKYFKKASEAGLPEGHYNLGRCYYTARGCWENKKKAEELFRMAEVAGIAEATKSLEPYRNEVIKQRTGGCYK</sequence>
<dbReference type="SMART" id="SM00671">
    <property type="entry name" value="SEL1"/>
    <property type="match status" value="4"/>
</dbReference>
<dbReference type="Proteomes" id="UP001211907">
    <property type="component" value="Unassembled WGS sequence"/>
</dbReference>
<comment type="caution">
    <text evidence="3">The sequence shown here is derived from an EMBL/GenBank/DDBJ whole genome shotgun (WGS) entry which is preliminary data.</text>
</comment>
<dbReference type="AlphaFoldDB" id="A0AAD5XD46"/>
<evidence type="ECO:0000256" key="1">
    <source>
        <dbReference type="ARBA" id="ARBA00038101"/>
    </source>
</evidence>
<protein>
    <recommendedName>
        <fullName evidence="5">HCP-like protein</fullName>
    </recommendedName>
</protein>
<feature type="region of interest" description="Disordered" evidence="2">
    <location>
        <begin position="296"/>
        <end position="364"/>
    </location>
</feature>
<evidence type="ECO:0008006" key="5">
    <source>
        <dbReference type="Google" id="ProtNLM"/>
    </source>
</evidence>
<gene>
    <name evidence="3" type="ORF">HK100_003583</name>
</gene>
<dbReference type="InterPro" id="IPR050767">
    <property type="entry name" value="Sel1_AlgK"/>
</dbReference>
<dbReference type="InterPro" id="IPR011990">
    <property type="entry name" value="TPR-like_helical_dom_sf"/>
</dbReference>
<proteinExistence type="inferred from homology"/>
<dbReference type="SUPFAM" id="SSF81901">
    <property type="entry name" value="HCP-like"/>
    <property type="match status" value="2"/>
</dbReference>
<name>A0AAD5XD46_9FUNG</name>
<evidence type="ECO:0000256" key="2">
    <source>
        <dbReference type="SAM" id="MobiDB-lite"/>
    </source>
</evidence>
<dbReference type="InterPro" id="IPR006597">
    <property type="entry name" value="Sel1-like"/>
</dbReference>
<feature type="compositionally biased region" description="Low complexity" evidence="2">
    <location>
        <begin position="320"/>
        <end position="329"/>
    </location>
</feature>
<evidence type="ECO:0000313" key="3">
    <source>
        <dbReference type="EMBL" id="KAJ3107439.1"/>
    </source>
</evidence>
<evidence type="ECO:0000313" key="4">
    <source>
        <dbReference type="Proteomes" id="UP001211907"/>
    </source>
</evidence>
<dbReference type="PANTHER" id="PTHR11102">
    <property type="entry name" value="SEL-1-LIKE PROTEIN"/>
    <property type="match status" value="1"/>
</dbReference>
<accession>A0AAD5XD46</accession>
<feature type="compositionally biased region" description="Polar residues" evidence="2">
    <location>
        <begin position="330"/>
        <end position="344"/>
    </location>
</feature>
<organism evidence="3 4">
    <name type="scientific">Physocladia obscura</name>
    <dbReference type="NCBI Taxonomy" id="109957"/>
    <lineage>
        <taxon>Eukaryota</taxon>
        <taxon>Fungi</taxon>
        <taxon>Fungi incertae sedis</taxon>
        <taxon>Chytridiomycota</taxon>
        <taxon>Chytridiomycota incertae sedis</taxon>
        <taxon>Chytridiomycetes</taxon>
        <taxon>Chytridiales</taxon>
        <taxon>Chytriomycetaceae</taxon>
        <taxon>Physocladia</taxon>
    </lineage>
</organism>
<reference evidence="3" key="1">
    <citation type="submission" date="2020-05" db="EMBL/GenBank/DDBJ databases">
        <title>Phylogenomic resolution of chytrid fungi.</title>
        <authorList>
            <person name="Stajich J.E."/>
            <person name="Amses K."/>
            <person name="Simmons R."/>
            <person name="Seto K."/>
            <person name="Myers J."/>
            <person name="Bonds A."/>
            <person name="Quandt C.A."/>
            <person name="Barry K."/>
            <person name="Liu P."/>
            <person name="Grigoriev I."/>
            <person name="Longcore J.E."/>
            <person name="James T.Y."/>
        </authorList>
    </citation>
    <scope>NUCLEOTIDE SEQUENCE</scope>
    <source>
        <strain evidence="3">JEL0513</strain>
    </source>
</reference>
<dbReference type="Gene3D" id="1.25.40.10">
    <property type="entry name" value="Tetratricopeptide repeat domain"/>
    <property type="match status" value="2"/>
</dbReference>
<feature type="non-terminal residue" evidence="3">
    <location>
        <position position="485"/>
    </location>
</feature>
<dbReference type="EMBL" id="JADGJH010001907">
    <property type="protein sequence ID" value="KAJ3107439.1"/>
    <property type="molecule type" value="Genomic_DNA"/>
</dbReference>
<dbReference type="PANTHER" id="PTHR11102:SF160">
    <property type="entry name" value="ERAD-ASSOCIATED E3 UBIQUITIN-PROTEIN LIGASE COMPONENT HRD3"/>
    <property type="match status" value="1"/>
</dbReference>
<dbReference type="Pfam" id="PF08238">
    <property type="entry name" value="Sel1"/>
    <property type="match status" value="5"/>
</dbReference>
<comment type="similarity">
    <text evidence="1">Belongs to the sel-1 family.</text>
</comment>
<keyword evidence="4" id="KW-1185">Reference proteome</keyword>